<dbReference type="OrthoDB" id="4330255at2"/>
<dbReference type="EMBL" id="MIGX01000049">
    <property type="protein sequence ID" value="PPT90669.1"/>
    <property type="molecule type" value="Genomic_DNA"/>
</dbReference>
<organism evidence="2 3">
    <name type="scientific">Xanthomonas theicola</name>
    <dbReference type="NCBI Taxonomy" id="56464"/>
    <lineage>
        <taxon>Bacteria</taxon>
        <taxon>Pseudomonadati</taxon>
        <taxon>Pseudomonadota</taxon>
        <taxon>Gammaproteobacteria</taxon>
        <taxon>Lysobacterales</taxon>
        <taxon>Lysobacteraceae</taxon>
        <taxon>Xanthomonas</taxon>
    </lineage>
</organism>
<dbReference type="RefSeq" id="WP_128420483.1">
    <property type="nucleotide sequence ID" value="NZ_CP049017.1"/>
</dbReference>
<evidence type="ECO:0000256" key="1">
    <source>
        <dbReference type="SAM" id="MobiDB-lite"/>
    </source>
</evidence>
<sequence length="94" mass="10548">MIQHRQEPQALATWAILRSRGDGRPSVGSEMGANVLDAGSGRRRPPPDRDGKALRRPRCGHRRHHQSIIGFYNTHRLHSTLGDRSPADYEKATT</sequence>
<evidence type="ECO:0000313" key="2">
    <source>
        <dbReference type="EMBL" id="PPT90669.1"/>
    </source>
</evidence>
<feature type="region of interest" description="Disordered" evidence="1">
    <location>
        <begin position="20"/>
        <end position="62"/>
    </location>
</feature>
<dbReference type="AlphaFoldDB" id="A0A2S6ZET8"/>
<accession>A0A2S6ZET8</accession>
<name>A0A2S6ZET8_9XANT</name>
<gene>
    <name evidence="2" type="ORF">XthCFBP4691_11210</name>
</gene>
<keyword evidence="3" id="KW-1185">Reference proteome</keyword>
<evidence type="ECO:0000313" key="3">
    <source>
        <dbReference type="Proteomes" id="UP000239898"/>
    </source>
</evidence>
<reference evidence="2 3" key="1">
    <citation type="submission" date="2016-08" db="EMBL/GenBank/DDBJ databases">
        <title>Evolution of the type three secretion system and type three effector repertoires in Xanthomonas.</title>
        <authorList>
            <person name="Merda D."/>
            <person name="Briand M."/>
            <person name="Bosis E."/>
            <person name="Rousseau C."/>
            <person name="Portier P."/>
            <person name="Jacques M.-A."/>
            <person name="Fischer-Le Saux M."/>
        </authorList>
    </citation>
    <scope>NUCLEOTIDE SEQUENCE [LARGE SCALE GENOMIC DNA]</scope>
    <source>
        <strain evidence="2 3">CFBP 4691</strain>
    </source>
</reference>
<dbReference type="Proteomes" id="UP000239898">
    <property type="component" value="Unassembled WGS sequence"/>
</dbReference>
<protein>
    <submittedName>
        <fullName evidence="2">Uncharacterized protein</fullName>
    </submittedName>
</protein>
<proteinExistence type="predicted"/>
<comment type="caution">
    <text evidence="2">The sequence shown here is derived from an EMBL/GenBank/DDBJ whole genome shotgun (WGS) entry which is preliminary data.</text>
</comment>